<dbReference type="GO" id="GO:0050918">
    <property type="term" value="P:positive chemotaxis"/>
    <property type="evidence" value="ECO:0007669"/>
    <property type="project" value="TreeGrafter"/>
</dbReference>
<dbReference type="AlphaFoldDB" id="A0A023D1Q0"/>
<feature type="region of interest" description="Disordered" evidence="11">
    <location>
        <begin position="318"/>
        <end position="338"/>
    </location>
</feature>
<name>A0A023D1Q0_ACIMT</name>
<evidence type="ECO:0000256" key="9">
    <source>
        <dbReference type="ARBA" id="ARBA00025044"/>
    </source>
</evidence>
<dbReference type="PANTHER" id="PTHR30034">
    <property type="entry name" value="FLAGELLAR MOTOR SWITCH PROTEIN FLIM"/>
    <property type="match status" value="1"/>
</dbReference>
<dbReference type="InterPro" id="IPR001543">
    <property type="entry name" value="FliN-like_C"/>
</dbReference>
<evidence type="ECO:0000256" key="11">
    <source>
        <dbReference type="SAM" id="MobiDB-lite"/>
    </source>
</evidence>
<comment type="caution">
    <text evidence="13">The sequence shown here is derived from an EMBL/GenBank/DDBJ whole genome shotgun (WGS) entry which is preliminary data.</text>
</comment>
<dbReference type="RefSeq" id="WP_052511641.1">
    <property type="nucleotide sequence ID" value="NZ_BAND01000013.1"/>
</dbReference>
<dbReference type="CDD" id="cd17908">
    <property type="entry name" value="FliM"/>
    <property type="match status" value="1"/>
</dbReference>
<comment type="function">
    <text evidence="9 10">FliM is one of three proteins (FliG, FliN, FliM) that forms the rotor-mounted switch complex (C ring), located at the base of the basal body. This complex interacts with the CheY and CheZ chemotaxis proteins, in addition to contacting components of the motor that determine the direction of flagellar rotation.</text>
</comment>
<evidence type="ECO:0000259" key="12">
    <source>
        <dbReference type="Pfam" id="PF01052"/>
    </source>
</evidence>
<keyword evidence="3 10" id="KW-1003">Cell membrane</keyword>
<dbReference type="PRINTS" id="PR00955">
    <property type="entry name" value="FLGMOTORFLIM"/>
</dbReference>
<dbReference type="SUPFAM" id="SSF101801">
    <property type="entry name" value="Surface presentation of antigens (SPOA)"/>
    <property type="match status" value="1"/>
</dbReference>
<organism evidence="13 14">
    <name type="scientific">Acidomonas methanolica NBRC 104435</name>
    <dbReference type="NCBI Taxonomy" id="1231351"/>
    <lineage>
        <taxon>Bacteria</taxon>
        <taxon>Pseudomonadati</taxon>
        <taxon>Pseudomonadota</taxon>
        <taxon>Alphaproteobacteria</taxon>
        <taxon>Acetobacterales</taxon>
        <taxon>Acetobacteraceae</taxon>
        <taxon>Acidomonas</taxon>
    </lineage>
</organism>
<dbReference type="OrthoDB" id="9806941at2"/>
<sequence>MSESINVVDLATADAARASRKGPTIRRRGGAELLLEHAAPSYERLPMLDVVCDRFVRVLMTTLRGVLNDNVVVAASSVTSDRFADRFEVLPDNGMYAVFKAEEWENYGLLVFDAPLICMVIDSLLGGGGLRKQASRVERRHTMIDRALIEPLVHSVLADLGQAFGPLCAVTFRFERLELSDRFVHIARATDGVVGASFTAQVGESRGTMTLILPHATLEPVRDVLLQQFMGEKFGHDATWEHHLSREIWKTNLEMEVVIEDDGLTLGDILPLRPGDQLVLRQGGASSARLRCGDRMLYQGRLGQLRGRLAFKVEKRADEERPPFDLEGDLLPTEQDHG</sequence>
<dbReference type="InterPro" id="IPR036429">
    <property type="entry name" value="SpoA-like_sf"/>
</dbReference>
<evidence type="ECO:0000256" key="5">
    <source>
        <dbReference type="ARBA" id="ARBA00022519"/>
    </source>
</evidence>
<dbReference type="Gene3D" id="2.30.330.10">
    <property type="entry name" value="SpoA-like"/>
    <property type="match status" value="1"/>
</dbReference>
<dbReference type="GO" id="GO:0005886">
    <property type="term" value="C:plasma membrane"/>
    <property type="evidence" value="ECO:0007669"/>
    <property type="project" value="UniProtKB-SubCell"/>
</dbReference>
<dbReference type="GO" id="GO:0009425">
    <property type="term" value="C:bacterial-type flagellum basal body"/>
    <property type="evidence" value="ECO:0007669"/>
    <property type="project" value="UniProtKB-SubCell"/>
</dbReference>
<keyword evidence="8 10" id="KW-0975">Bacterial flagellum</keyword>
<comment type="subcellular location">
    <subcellularLocation>
        <location evidence="10">Cell inner membrane</location>
        <topology evidence="10">Peripheral membrane protein</topology>
    </subcellularLocation>
    <subcellularLocation>
        <location evidence="10">Bacterial flagellum basal body</location>
    </subcellularLocation>
</comment>
<keyword evidence="13" id="KW-0969">Cilium</keyword>
<dbReference type="Pfam" id="PF01052">
    <property type="entry name" value="FliMN_C"/>
    <property type="match status" value="1"/>
</dbReference>
<gene>
    <name evidence="13" type="ORF">Amme_013_047</name>
</gene>
<dbReference type="Proteomes" id="UP000019760">
    <property type="component" value="Unassembled WGS sequence"/>
</dbReference>
<protein>
    <recommendedName>
        <fullName evidence="2 10">Flagellar motor switch protein FliM</fullName>
    </recommendedName>
</protein>
<evidence type="ECO:0000313" key="14">
    <source>
        <dbReference type="Proteomes" id="UP000019760"/>
    </source>
</evidence>
<feature type="domain" description="Flagellar motor switch protein FliN-like C-terminal" evidence="12">
    <location>
        <begin position="247"/>
        <end position="316"/>
    </location>
</feature>
<keyword evidence="14" id="KW-1185">Reference proteome</keyword>
<dbReference type="SUPFAM" id="SSF103039">
    <property type="entry name" value="CheC-like"/>
    <property type="match status" value="1"/>
</dbReference>
<proteinExistence type="inferred from homology"/>
<evidence type="ECO:0000256" key="6">
    <source>
        <dbReference type="ARBA" id="ARBA00022779"/>
    </source>
</evidence>
<dbReference type="GO" id="GO:0003774">
    <property type="term" value="F:cytoskeletal motor activity"/>
    <property type="evidence" value="ECO:0007669"/>
    <property type="project" value="InterPro"/>
</dbReference>
<evidence type="ECO:0000256" key="2">
    <source>
        <dbReference type="ARBA" id="ARBA00021898"/>
    </source>
</evidence>
<keyword evidence="4 10" id="KW-0145">Chemotaxis</keyword>
<dbReference type="Gene3D" id="3.40.1550.10">
    <property type="entry name" value="CheC-like"/>
    <property type="match status" value="1"/>
</dbReference>
<comment type="similarity">
    <text evidence="1 10">Belongs to the FliM family.</text>
</comment>
<evidence type="ECO:0000256" key="4">
    <source>
        <dbReference type="ARBA" id="ARBA00022500"/>
    </source>
</evidence>
<evidence type="ECO:0000256" key="8">
    <source>
        <dbReference type="ARBA" id="ARBA00023143"/>
    </source>
</evidence>
<keyword evidence="7 10" id="KW-0472">Membrane</keyword>
<dbReference type="EMBL" id="BAND01000013">
    <property type="protein sequence ID" value="GAJ28083.1"/>
    <property type="molecule type" value="Genomic_DNA"/>
</dbReference>
<keyword evidence="13" id="KW-0966">Cell projection</keyword>
<evidence type="ECO:0000313" key="13">
    <source>
        <dbReference type="EMBL" id="GAJ28083.1"/>
    </source>
</evidence>
<reference evidence="14" key="1">
    <citation type="journal article" date="2014" name="FEMS Microbiol. Lett.">
        <title>Draft Genomic DNA Sequence of the Facultatively Methylotrophic Bacterium Acidomonas methanolica type strain MB58.</title>
        <authorList>
            <person name="Higashiura N."/>
            <person name="Hadano H."/>
            <person name="Hirakawa H."/>
            <person name="Matsutani M."/>
            <person name="Takabe S."/>
            <person name="Matsushita K."/>
            <person name="Azuma Y."/>
        </authorList>
    </citation>
    <scope>NUCLEOTIDE SEQUENCE [LARGE SCALE GENOMIC DNA]</scope>
    <source>
        <strain evidence="14">MB58</strain>
    </source>
</reference>
<evidence type="ECO:0000256" key="1">
    <source>
        <dbReference type="ARBA" id="ARBA00011049"/>
    </source>
</evidence>
<reference evidence="13 14" key="2">
    <citation type="journal article" date="2014" name="FEMS Microbiol. Lett.">
        <title>Draft genomic DNA sequence of the facultatively methylotrophic bacterium Acidomonas methanolica type strain MB58.</title>
        <authorList>
            <person name="Higashiura N."/>
            <person name="Hadano H."/>
            <person name="Hirakawa H."/>
            <person name="Matsutani M."/>
            <person name="Takabe S."/>
            <person name="Matsushita K."/>
            <person name="Azuma Y."/>
        </authorList>
    </citation>
    <scope>NUCLEOTIDE SEQUENCE [LARGE SCALE GENOMIC DNA]</scope>
    <source>
        <strain evidence="13 14">MB58</strain>
    </source>
</reference>
<keyword evidence="13" id="KW-0282">Flagellum</keyword>
<keyword evidence="6 10" id="KW-0283">Flagellar rotation</keyword>
<accession>A0A023D1Q0</accession>
<evidence type="ECO:0000256" key="3">
    <source>
        <dbReference type="ARBA" id="ARBA00022475"/>
    </source>
</evidence>
<evidence type="ECO:0000256" key="7">
    <source>
        <dbReference type="ARBA" id="ARBA00023136"/>
    </source>
</evidence>
<dbReference type="Pfam" id="PF02154">
    <property type="entry name" value="FliM"/>
    <property type="match status" value="1"/>
</dbReference>
<dbReference type="InterPro" id="IPR028976">
    <property type="entry name" value="CheC-like_sf"/>
</dbReference>
<evidence type="ECO:0000256" key="10">
    <source>
        <dbReference type="PIRNR" id="PIRNR002888"/>
    </source>
</evidence>
<dbReference type="PANTHER" id="PTHR30034:SF3">
    <property type="entry name" value="FLAGELLAR MOTOR SWITCH PROTEIN FLIM"/>
    <property type="match status" value="1"/>
</dbReference>
<keyword evidence="5 10" id="KW-0997">Cell inner membrane</keyword>
<dbReference type="GO" id="GO:0071978">
    <property type="term" value="P:bacterial-type flagellum-dependent swarming motility"/>
    <property type="evidence" value="ECO:0007669"/>
    <property type="project" value="TreeGrafter"/>
</dbReference>
<dbReference type="PIRSF" id="PIRSF002888">
    <property type="entry name" value="FliM"/>
    <property type="match status" value="1"/>
</dbReference>
<dbReference type="InterPro" id="IPR001689">
    <property type="entry name" value="Flag_FliM"/>
</dbReference>